<proteinExistence type="predicted"/>
<keyword evidence="3" id="KW-1185">Reference proteome</keyword>
<dbReference type="Proteomes" id="UP000322225">
    <property type="component" value="Chromosome 3"/>
</dbReference>
<feature type="region of interest" description="Disordered" evidence="1">
    <location>
        <begin position="187"/>
        <end position="210"/>
    </location>
</feature>
<accession>A0AAJ8MVA3</accession>
<sequence>MKAPKQRKSRLSWPNTGGGGRSLDAINVFSLLLFLMFPSPVVKMTTGMSNPPVYPHGWREIVNGSVEENFAPIALGTLNSLVREEVIPPTEHIQLLLYLCLNPTAHSVPPSAPFDILYRLLSFHSPSSFATSLPSHPSSSQLRSEETPKWLDWDYRRSELHRQVWRTLKRCRDEGVWALLWESDGNKGKGKGKMRRVDENADMEEEEQGQSDRVVSEVGWRILEWLVKLWEQDESEQQVAEGQIPHSRLLLRQLPRPYDRNGDLQRNDATIILAIVRSALLAQPSKEKFRRETDAIKLLKLLFHTALSPQPPFHPSSLTSSLVHFFRSLPVFAIQRLSQILASELDVEWFFLAHIYALVLEDMGGIRSKKVSQRRAAADRRRRKNVEESKNESDFEKRTNGLGEPTLRYVFAELLPLNVAIPVSKTITRNSSKEDGVDIETREKLEKIVTIKLALINLFLKTWEEVSVEQKSVVRRYKGDELWKKEVKESLMWSTSTSKGNEEEERHLGKGVEGSPSVQTTVLLSMIEVLLLKL</sequence>
<dbReference type="GeneID" id="43590400"/>
<feature type="region of interest" description="Disordered" evidence="1">
    <location>
        <begin position="377"/>
        <end position="399"/>
    </location>
</feature>
<reference evidence="2" key="1">
    <citation type="submission" date="2017-08" db="EMBL/GenBank/DDBJ databases">
        <authorList>
            <person name="Cuomo C."/>
            <person name="Billmyre B."/>
            <person name="Heitman J."/>
        </authorList>
    </citation>
    <scope>NUCLEOTIDE SEQUENCE</scope>
    <source>
        <strain evidence="2">CBS 12478</strain>
    </source>
</reference>
<reference evidence="2" key="2">
    <citation type="submission" date="2024-01" db="EMBL/GenBank/DDBJ databases">
        <title>Comparative genomics of Cryptococcus and Kwoniella reveals pathogenesis evolution and contrasting modes of karyotype evolution via chromosome fusion or intercentromeric recombination.</title>
        <authorList>
            <person name="Coelho M.A."/>
            <person name="David-Palma M."/>
            <person name="Shea T."/>
            <person name="Bowers K."/>
            <person name="McGinley-Smith S."/>
            <person name="Mohammad A.W."/>
            <person name="Gnirke A."/>
            <person name="Yurkov A.M."/>
            <person name="Nowrousian M."/>
            <person name="Sun S."/>
            <person name="Cuomo C.A."/>
            <person name="Heitman J."/>
        </authorList>
    </citation>
    <scope>NUCLEOTIDE SEQUENCE</scope>
    <source>
        <strain evidence="2">CBS 12478</strain>
    </source>
</reference>
<dbReference type="AlphaFoldDB" id="A0AAJ8MVA3"/>
<feature type="region of interest" description="Disordered" evidence="1">
    <location>
        <begin position="494"/>
        <end position="513"/>
    </location>
</feature>
<evidence type="ECO:0000313" key="3">
    <source>
        <dbReference type="Proteomes" id="UP000322225"/>
    </source>
</evidence>
<feature type="compositionally biased region" description="Basic and acidic residues" evidence="1">
    <location>
        <begin position="385"/>
        <end position="399"/>
    </location>
</feature>
<dbReference type="RefSeq" id="XP_031859458.2">
    <property type="nucleotide sequence ID" value="XM_032006245.2"/>
</dbReference>
<evidence type="ECO:0000256" key="1">
    <source>
        <dbReference type="SAM" id="MobiDB-lite"/>
    </source>
</evidence>
<feature type="compositionally biased region" description="Acidic residues" evidence="1">
    <location>
        <begin position="200"/>
        <end position="209"/>
    </location>
</feature>
<dbReference type="KEGG" id="ksn:43590400"/>
<evidence type="ECO:0000313" key="2">
    <source>
        <dbReference type="EMBL" id="WWD16973.1"/>
    </source>
</evidence>
<gene>
    <name evidence="2" type="ORF">CI109_101407</name>
</gene>
<name>A0AAJ8MVA3_9TREE</name>
<protein>
    <submittedName>
        <fullName evidence="2">Uncharacterized protein</fullName>
    </submittedName>
</protein>
<organism evidence="2 3">
    <name type="scientific">Kwoniella shandongensis</name>
    <dbReference type="NCBI Taxonomy" id="1734106"/>
    <lineage>
        <taxon>Eukaryota</taxon>
        <taxon>Fungi</taxon>
        <taxon>Dikarya</taxon>
        <taxon>Basidiomycota</taxon>
        <taxon>Agaricomycotina</taxon>
        <taxon>Tremellomycetes</taxon>
        <taxon>Tremellales</taxon>
        <taxon>Cryptococcaceae</taxon>
        <taxon>Kwoniella</taxon>
    </lineage>
</organism>
<dbReference type="EMBL" id="CP144053">
    <property type="protein sequence ID" value="WWD16973.1"/>
    <property type="molecule type" value="Genomic_DNA"/>
</dbReference>
<feature type="compositionally biased region" description="Basic and acidic residues" evidence="1">
    <location>
        <begin position="500"/>
        <end position="510"/>
    </location>
</feature>